<dbReference type="EMBL" id="JASPKY010000119">
    <property type="protein sequence ID" value="KAK9732390.1"/>
    <property type="molecule type" value="Genomic_DNA"/>
</dbReference>
<dbReference type="AlphaFoldDB" id="A0AAW1LEY4"/>
<gene>
    <name evidence="2" type="ORF">QE152_g12845</name>
</gene>
<evidence type="ECO:0000313" key="3">
    <source>
        <dbReference type="Proteomes" id="UP001458880"/>
    </source>
</evidence>
<keyword evidence="3" id="KW-1185">Reference proteome</keyword>
<reference evidence="2 3" key="1">
    <citation type="journal article" date="2024" name="BMC Genomics">
        <title>De novo assembly and annotation of Popillia japonica's genome with initial clues to its potential as an invasive pest.</title>
        <authorList>
            <person name="Cucini C."/>
            <person name="Boschi S."/>
            <person name="Funari R."/>
            <person name="Cardaioli E."/>
            <person name="Iannotti N."/>
            <person name="Marturano G."/>
            <person name="Paoli F."/>
            <person name="Bruttini M."/>
            <person name="Carapelli A."/>
            <person name="Frati F."/>
            <person name="Nardi F."/>
        </authorList>
    </citation>
    <scope>NUCLEOTIDE SEQUENCE [LARGE SCALE GENOMIC DNA]</scope>
    <source>
        <strain evidence="2">DMR45628</strain>
    </source>
</reference>
<evidence type="ECO:0000256" key="1">
    <source>
        <dbReference type="SAM" id="MobiDB-lite"/>
    </source>
</evidence>
<name>A0AAW1LEY4_POPJA</name>
<organism evidence="2 3">
    <name type="scientific">Popillia japonica</name>
    <name type="common">Japanese beetle</name>
    <dbReference type="NCBI Taxonomy" id="7064"/>
    <lineage>
        <taxon>Eukaryota</taxon>
        <taxon>Metazoa</taxon>
        <taxon>Ecdysozoa</taxon>
        <taxon>Arthropoda</taxon>
        <taxon>Hexapoda</taxon>
        <taxon>Insecta</taxon>
        <taxon>Pterygota</taxon>
        <taxon>Neoptera</taxon>
        <taxon>Endopterygota</taxon>
        <taxon>Coleoptera</taxon>
        <taxon>Polyphaga</taxon>
        <taxon>Scarabaeiformia</taxon>
        <taxon>Scarabaeidae</taxon>
        <taxon>Rutelinae</taxon>
        <taxon>Popillia</taxon>
    </lineage>
</organism>
<protein>
    <submittedName>
        <fullName evidence="2">Uncharacterized protein</fullName>
    </submittedName>
</protein>
<evidence type="ECO:0000313" key="2">
    <source>
        <dbReference type="EMBL" id="KAK9732390.1"/>
    </source>
</evidence>
<feature type="region of interest" description="Disordered" evidence="1">
    <location>
        <begin position="52"/>
        <end position="89"/>
    </location>
</feature>
<dbReference type="Proteomes" id="UP001458880">
    <property type="component" value="Unassembled WGS sequence"/>
</dbReference>
<proteinExistence type="predicted"/>
<sequence length="89" mass="10323">MIGSLAIEFPNVNDVRSSIHLYDLFKIEFTNLLIPTISRQVIRERHLETFHRSEREYPSASTPKLTRKIANRPRGFSGQPIRSGEFPLK</sequence>
<comment type="caution">
    <text evidence="2">The sequence shown here is derived from an EMBL/GenBank/DDBJ whole genome shotgun (WGS) entry which is preliminary data.</text>
</comment>
<accession>A0AAW1LEY4</accession>